<reference evidence="3" key="2">
    <citation type="journal article" date="2023" name="Curr. Microbiol.">
        <title>Granulicatella seriolae sp. nov., a Novel Facultative Anaerobe Isolated from Yellowtail Marine Fish.</title>
        <authorList>
            <person name="Lee M."/>
            <person name="Choi Y.J."/>
            <person name="Farooq A."/>
            <person name="Jeong J.B."/>
            <person name="Jung M.Y."/>
        </authorList>
    </citation>
    <scope>NUCLEOTIDE SEQUENCE</scope>
    <source>
        <strain evidence="3">S8</strain>
    </source>
</reference>
<dbReference type="SUPFAM" id="SSF53041">
    <property type="entry name" value="Resolvase-like"/>
    <property type="match status" value="1"/>
</dbReference>
<dbReference type="Gene3D" id="3.40.50.1390">
    <property type="entry name" value="Resolvase, N-terminal catalytic domain"/>
    <property type="match status" value="1"/>
</dbReference>
<keyword evidence="4" id="KW-1185">Reference proteome</keyword>
<feature type="domain" description="Resolvase/invertase-type recombinase catalytic" evidence="1">
    <location>
        <begin position="3"/>
        <end position="159"/>
    </location>
</feature>
<dbReference type="InterPro" id="IPR038109">
    <property type="entry name" value="DNA_bind_recomb_sf"/>
</dbReference>
<dbReference type="PROSITE" id="PS51736">
    <property type="entry name" value="RECOMBINASES_3"/>
    <property type="match status" value="1"/>
</dbReference>
<sequence>MNKVALYFRLSVEEQSGREESESIISQRNYVTSFFKAQSDLKDFPYEEYIDDGFSGSNTKRPGFERMMNDVKANLVKTIIVKDLSRFMRDYIAMGDYLENIFPFMGVRFIAINDNYDSSKEKGNGTELDIQFKNLLYDFYAKDASQKVRSVQNALKAKGKFMAWQPPFGYIKDPNDKHKIIVDDEVAHIVREAFELSLKGMPTRKIAQLFNEKNYITPYRRKKQTSRMDYSYKTTTTENHKEPIWMHGTVIKILGNENYTGTYCYNMVQKSFASGGKSIPVPRKDWGRVFNNHEAIISRKMFDKVREQNKSKAFKNMDYSKLKEIRYPLEGFIVCEECGHILARESTTRHQKNGIKKFNYMSCRTCKAKKLEIKRMKLELIEETVWNLLKDKVQSEGSIEEEPQWKSTKLDRIALLESEKEEAFHQYKTGKLSREDFIAKKCSIDVDIEMIENEVEEQEYKKLEVTDTLTREIVERYIDKVIVSRGGEIEVVLKA</sequence>
<reference evidence="3" key="3">
    <citation type="journal article" date="2023" name="Microbiol. Resour. Announc.">
        <title>Draft Genome Sequence of Granulicatella sp. Strain S8, Isolated from a Marine Fish, Seriola quinqueradiata.</title>
        <authorList>
            <person name="Lee M."/>
            <person name="Farooq A."/>
            <person name="Jeong J.B."/>
            <person name="Jung M.Y."/>
        </authorList>
    </citation>
    <scope>NUCLEOTIDE SEQUENCE</scope>
    <source>
        <strain evidence="3">S8</strain>
    </source>
</reference>
<evidence type="ECO:0000259" key="1">
    <source>
        <dbReference type="PROSITE" id="PS51736"/>
    </source>
</evidence>
<dbReference type="RefSeq" id="WP_256945363.1">
    <property type="nucleotide sequence ID" value="NZ_JANHNZ010000005.1"/>
</dbReference>
<dbReference type="PANTHER" id="PTHR30461">
    <property type="entry name" value="DNA-INVERTASE FROM LAMBDOID PROPHAGE"/>
    <property type="match status" value="1"/>
</dbReference>
<evidence type="ECO:0000313" key="4">
    <source>
        <dbReference type="Proteomes" id="UP001059480"/>
    </source>
</evidence>
<proteinExistence type="predicted"/>
<dbReference type="PROSITE" id="PS51737">
    <property type="entry name" value="RECOMBINASE_DNA_BIND"/>
    <property type="match status" value="1"/>
</dbReference>
<dbReference type="Gene3D" id="3.90.1750.20">
    <property type="entry name" value="Putative Large Serine Recombinase, Chain B, Domain 2"/>
    <property type="match status" value="1"/>
</dbReference>
<accession>A0ABT1WNZ0</accession>
<dbReference type="PANTHER" id="PTHR30461:SF23">
    <property type="entry name" value="DNA RECOMBINASE-RELATED"/>
    <property type="match status" value="1"/>
</dbReference>
<dbReference type="InterPro" id="IPR011109">
    <property type="entry name" value="DNA_bind_recombinase_dom"/>
</dbReference>
<dbReference type="Pfam" id="PF07508">
    <property type="entry name" value="Recombinase"/>
    <property type="match status" value="1"/>
</dbReference>
<comment type="caution">
    <text evidence="3">The sequence shown here is derived from an EMBL/GenBank/DDBJ whole genome shotgun (WGS) entry which is preliminary data.</text>
</comment>
<dbReference type="Pfam" id="PF00239">
    <property type="entry name" value="Resolvase"/>
    <property type="match status" value="1"/>
</dbReference>
<feature type="domain" description="Recombinase" evidence="2">
    <location>
        <begin position="167"/>
        <end position="316"/>
    </location>
</feature>
<reference evidence="3" key="1">
    <citation type="submission" date="2022-07" db="EMBL/GenBank/DDBJ databases">
        <authorList>
            <person name="Jung M.-Y."/>
            <person name="Lee M."/>
        </authorList>
    </citation>
    <scope>NUCLEOTIDE SEQUENCE</scope>
    <source>
        <strain evidence="3">S8</strain>
    </source>
</reference>
<dbReference type="Proteomes" id="UP001059480">
    <property type="component" value="Unassembled WGS sequence"/>
</dbReference>
<dbReference type="InterPro" id="IPR006119">
    <property type="entry name" value="Resolv_N"/>
</dbReference>
<organism evidence="3 4">
    <name type="scientific">Granulicatella seriolae</name>
    <dbReference type="NCBI Taxonomy" id="2967226"/>
    <lineage>
        <taxon>Bacteria</taxon>
        <taxon>Bacillati</taxon>
        <taxon>Bacillota</taxon>
        <taxon>Bacilli</taxon>
        <taxon>Lactobacillales</taxon>
        <taxon>Carnobacteriaceae</taxon>
        <taxon>Granulicatella</taxon>
    </lineage>
</organism>
<dbReference type="InterPro" id="IPR036162">
    <property type="entry name" value="Resolvase-like_N_sf"/>
</dbReference>
<dbReference type="EMBL" id="JANHNZ010000005">
    <property type="protein sequence ID" value="MCQ9210253.1"/>
    <property type="molecule type" value="Genomic_DNA"/>
</dbReference>
<evidence type="ECO:0000259" key="2">
    <source>
        <dbReference type="PROSITE" id="PS51737"/>
    </source>
</evidence>
<name>A0ABT1WNZ0_9LACT</name>
<gene>
    <name evidence="3" type="ORF">NPA36_06790</name>
</gene>
<dbReference type="InterPro" id="IPR050639">
    <property type="entry name" value="SSR_resolvase"/>
</dbReference>
<protein>
    <submittedName>
        <fullName evidence="3">Recombinase family protein</fullName>
    </submittedName>
</protein>
<dbReference type="SMART" id="SM00857">
    <property type="entry name" value="Resolvase"/>
    <property type="match status" value="1"/>
</dbReference>
<evidence type="ECO:0000313" key="3">
    <source>
        <dbReference type="EMBL" id="MCQ9210253.1"/>
    </source>
</evidence>